<dbReference type="Gene3D" id="1.10.510.10">
    <property type="entry name" value="Transferase(Phosphotransferase) domain 1"/>
    <property type="match status" value="1"/>
</dbReference>
<dbReference type="GO" id="GO:0004672">
    <property type="term" value="F:protein kinase activity"/>
    <property type="evidence" value="ECO:0007669"/>
    <property type="project" value="InterPro"/>
</dbReference>
<dbReference type="Gene3D" id="3.30.200.20">
    <property type="entry name" value="Phosphorylase Kinase, domain 1"/>
    <property type="match status" value="1"/>
</dbReference>
<dbReference type="PROSITE" id="PS50011">
    <property type="entry name" value="PROTEIN_KINASE_DOM"/>
    <property type="match status" value="1"/>
</dbReference>
<dbReference type="Proteomes" id="UP000008068">
    <property type="component" value="Unassembled WGS sequence"/>
</dbReference>
<dbReference type="SMART" id="SM00220">
    <property type="entry name" value="S_TKc"/>
    <property type="match status" value="1"/>
</dbReference>
<dbReference type="GO" id="GO:0005524">
    <property type="term" value="F:ATP binding"/>
    <property type="evidence" value="ECO:0007669"/>
    <property type="project" value="UniProtKB-UniRule"/>
</dbReference>
<reference evidence="4" key="1">
    <citation type="submission" date="2011-07" db="EMBL/GenBank/DDBJ databases">
        <authorList>
            <consortium name="Caenorhabditis brenneri Sequencing and Analysis Consortium"/>
            <person name="Wilson R.K."/>
        </authorList>
    </citation>
    <scope>NUCLEOTIDE SEQUENCE [LARGE SCALE GENOMIC DNA]</scope>
    <source>
        <strain evidence="4">PB2801</strain>
    </source>
</reference>
<dbReference type="InterPro" id="IPR017441">
    <property type="entry name" value="Protein_kinase_ATP_BS"/>
</dbReference>
<dbReference type="PROSITE" id="PS00107">
    <property type="entry name" value="PROTEIN_KINASE_ATP"/>
    <property type="match status" value="1"/>
</dbReference>
<dbReference type="InParanoid" id="G0NKT8"/>
<dbReference type="HOGENOM" id="CLU_1385253_0_0_1"/>
<dbReference type="Pfam" id="PF00069">
    <property type="entry name" value="Pkinase"/>
    <property type="match status" value="1"/>
</dbReference>
<protein>
    <recommendedName>
        <fullName evidence="2">Protein kinase domain-containing protein</fullName>
    </recommendedName>
</protein>
<keyword evidence="1" id="KW-0547">Nucleotide-binding</keyword>
<dbReference type="OrthoDB" id="539158at2759"/>
<keyword evidence="4" id="KW-1185">Reference proteome</keyword>
<dbReference type="AlphaFoldDB" id="G0NKT8"/>
<accession>G0NKT8</accession>
<dbReference type="InterPro" id="IPR011009">
    <property type="entry name" value="Kinase-like_dom_sf"/>
</dbReference>
<evidence type="ECO:0000313" key="4">
    <source>
        <dbReference type="Proteomes" id="UP000008068"/>
    </source>
</evidence>
<organism evidence="4">
    <name type="scientific">Caenorhabditis brenneri</name>
    <name type="common">Nematode worm</name>
    <dbReference type="NCBI Taxonomy" id="135651"/>
    <lineage>
        <taxon>Eukaryota</taxon>
        <taxon>Metazoa</taxon>
        <taxon>Ecdysozoa</taxon>
        <taxon>Nematoda</taxon>
        <taxon>Chromadorea</taxon>
        <taxon>Rhabditida</taxon>
        <taxon>Rhabditina</taxon>
        <taxon>Rhabditomorpha</taxon>
        <taxon>Rhabditoidea</taxon>
        <taxon>Rhabditidae</taxon>
        <taxon>Peloderinae</taxon>
        <taxon>Caenorhabditis</taxon>
    </lineage>
</organism>
<gene>
    <name evidence="3" type="ORF">CAEBREN_14438</name>
</gene>
<sequence>MANILSEELNVLAPQQPKRQPVLRMIKKLGEGAFGAVFLFENTKKDCLFAVKRISVQTENENRPVKIEFLIQEGLSKRGHPNVVKTIGMRSYPQFYTLSLDESPSYLTWLSNEKLNEDPWKRMDAESITLLRKILTDDPETRATIKQLLSESWFEEDSKNIETVNDRSLKRERDENDSSAQQNALEHTLLVKRQRLD</sequence>
<dbReference type="eggNOG" id="KOG0590">
    <property type="taxonomic scope" value="Eukaryota"/>
</dbReference>
<feature type="binding site" evidence="1">
    <location>
        <position position="52"/>
    </location>
    <ligand>
        <name>ATP</name>
        <dbReference type="ChEBI" id="CHEBI:30616"/>
    </ligand>
</feature>
<dbReference type="STRING" id="135651.G0NKT8"/>
<evidence type="ECO:0000259" key="2">
    <source>
        <dbReference type="PROSITE" id="PS50011"/>
    </source>
</evidence>
<dbReference type="InterPro" id="IPR000719">
    <property type="entry name" value="Prot_kinase_dom"/>
</dbReference>
<evidence type="ECO:0000313" key="3">
    <source>
        <dbReference type="EMBL" id="EGT33106.1"/>
    </source>
</evidence>
<keyword evidence="1" id="KW-0067">ATP-binding</keyword>
<feature type="domain" description="Protein kinase" evidence="2">
    <location>
        <begin position="23"/>
        <end position="197"/>
    </location>
</feature>
<dbReference type="EMBL" id="GL379902">
    <property type="protein sequence ID" value="EGT33106.1"/>
    <property type="molecule type" value="Genomic_DNA"/>
</dbReference>
<evidence type="ECO:0000256" key="1">
    <source>
        <dbReference type="PROSITE-ProRule" id="PRU10141"/>
    </source>
</evidence>
<proteinExistence type="predicted"/>
<dbReference type="SUPFAM" id="SSF56112">
    <property type="entry name" value="Protein kinase-like (PK-like)"/>
    <property type="match status" value="2"/>
</dbReference>
<name>G0NKT8_CAEBE</name>